<keyword evidence="8" id="KW-1185">Reference proteome</keyword>
<evidence type="ECO:0000259" key="6">
    <source>
        <dbReference type="Pfam" id="PF10502"/>
    </source>
</evidence>
<comment type="caution">
    <text evidence="7">The sequence shown here is derived from an EMBL/GenBank/DDBJ whole genome shotgun (WGS) entry which is preliminary data.</text>
</comment>
<dbReference type="Pfam" id="PF10502">
    <property type="entry name" value="Peptidase_S26"/>
    <property type="match status" value="2"/>
</dbReference>
<dbReference type="InterPro" id="IPR052064">
    <property type="entry name" value="Mito_IMP1_subunit"/>
</dbReference>
<organism evidence="7 8">
    <name type="scientific">Virgisporangium ochraceum</name>
    <dbReference type="NCBI Taxonomy" id="65505"/>
    <lineage>
        <taxon>Bacteria</taxon>
        <taxon>Bacillati</taxon>
        <taxon>Actinomycetota</taxon>
        <taxon>Actinomycetes</taxon>
        <taxon>Micromonosporales</taxon>
        <taxon>Micromonosporaceae</taxon>
        <taxon>Virgisporangium</taxon>
    </lineage>
</organism>
<feature type="active site" evidence="5">
    <location>
        <position position="86"/>
    </location>
</feature>
<dbReference type="InterPro" id="IPR000223">
    <property type="entry name" value="Pept_S26A_signal_pept_1"/>
</dbReference>
<protein>
    <submittedName>
        <fullName evidence="7">S26 family signal peptidase</fullName>
    </submittedName>
</protein>
<feature type="active site" evidence="5">
    <location>
        <position position="36"/>
    </location>
</feature>
<gene>
    <name evidence="7" type="primary">lepB_3</name>
    <name evidence="7" type="ORF">Voc01_055030</name>
</gene>
<keyword evidence="2" id="KW-0378">Hydrolase</keyword>
<dbReference type="EMBL" id="BOPH01000081">
    <property type="protein sequence ID" value="GIJ70586.1"/>
    <property type="molecule type" value="Genomic_DNA"/>
</dbReference>
<dbReference type="Gene3D" id="2.10.109.10">
    <property type="entry name" value="Umud Fragment, subunit A"/>
    <property type="match status" value="1"/>
</dbReference>
<dbReference type="RefSeq" id="WP_203930470.1">
    <property type="nucleotide sequence ID" value="NZ_BOPH01000081.1"/>
</dbReference>
<evidence type="ECO:0000256" key="2">
    <source>
        <dbReference type="ARBA" id="ARBA00022801"/>
    </source>
</evidence>
<proteinExistence type="inferred from homology"/>
<dbReference type="InterPro" id="IPR019533">
    <property type="entry name" value="Peptidase_S26"/>
</dbReference>
<evidence type="ECO:0000256" key="3">
    <source>
        <dbReference type="ARBA" id="ARBA00023136"/>
    </source>
</evidence>
<dbReference type="PANTHER" id="PTHR12383:SF16">
    <property type="entry name" value="MITOCHONDRIAL INNER MEMBRANE PROTEASE SUBUNIT 1"/>
    <property type="match status" value="1"/>
</dbReference>
<reference evidence="7" key="1">
    <citation type="submission" date="2021-01" db="EMBL/GenBank/DDBJ databases">
        <title>Whole genome shotgun sequence of Virgisporangium ochraceum NBRC 16418.</title>
        <authorList>
            <person name="Komaki H."/>
            <person name="Tamura T."/>
        </authorList>
    </citation>
    <scope>NUCLEOTIDE SEQUENCE</scope>
    <source>
        <strain evidence="7">NBRC 16418</strain>
    </source>
</reference>
<dbReference type="GO" id="GO:0004252">
    <property type="term" value="F:serine-type endopeptidase activity"/>
    <property type="evidence" value="ECO:0007669"/>
    <property type="project" value="InterPro"/>
</dbReference>
<dbReference type="PANTHER" id="PTHR12383">
    <property type="entry name" value="PROTEASE FAMILY S26 MITOCHONDRIAL INNER MEMBRANE PROTEASE-RELATED"/>
    <property type="match status" value="1"/>
</dbReference>
<evidence type="ECO:0000313" key="7">
    <source>
        <dbReference type="EMBL" id="GIJ70586.1"/>
    </source>
</evidence>
<dbReference type="SUPFAM" id="SSF51306">
    <property type="entry name" value="LexA/Signal peptidase"/>
    <property type="match status" value="1"/>
</dbReference>
<evidence type="ECO:0000256" key="5">
    <source>
        <dbReference type="PIRSR" id="PIRSR600223-1"/>
    </source>
</evidence>
<sequence length="157" mass="16635">MATAILVAACLTAVPAAAAVWWLRRTLVLVRVDGPSMAPTLVDGDRVLARRIGPGRARRGRLVLLAPPAEPGAVRPTDPGRLWLVKRLRATAGDPVPAEFAGLPAFGGVRTVPAHHVLVVGDNPDESYDSRQEGFVPQSRLRAVVVRRIDMGGTGDA</sequence>
<keyword evidence="3" id="KW-0472">Membrane</keyword>
<dbReference type="GO" id="GO:0005886">
    <property type="term" value="C:plasma membrane"/>
    <property type="evidence" value="ECO:0007669"/>
    <property type="project" value="UniProtKB-SubCell"/>
</dbReference>
<feature type="domain" description="Peptidase S26" evidence="6">
    <location>
        <begin position="103"/>
        <end position="145"/>
    </location>
</feature>
<dbReference type="Proteomes" id="UP000635606">
    <property type="component" value="Unassembled WGS sequence"/>
</dbReference>
<dbReference type="AlphaFoldDB" id="A0A8J4EDD0"/>
<dbReference type="GO" id="GO:0006465">
    <property type="term" value="P:signal peptide processing"/>
    <property type="evidence" value="ECO:0007669"/>
    <property type="project" value="InterPro"/>
</dbReference>
<evidence type="ECO:0000256" key="1">
    <source>
        <dbReference type="ARBA" id="ARBA00004401"/>
    </source>
</evidence>
<dbReference type="InterPro" id="IPR036286">
    <property type="entry name" value="LexA/Signal_pep-like_sf"/>
</dbReference>
<comment type="subcellular location">
    <subcellularLocation>
        <location evidence="1">Cell membrane</location>
        <topology evidence="1">Single-pass type II membrane protein</topology>
    </subcellularLocation>
</comment>
<comment type="similarity">
    <text evidence="4">Belongs to the peptidase S26 family. IMP1 subfamily.</text>
</comment>
<evidence type="ECO:0000256" key="4">
    <source>
        <dbReference type="ARBA" id="ARBA00038445"/>
    </source>
</evidence>
<feature type="domain" description="Peptidase S26" evidence="6">
    <location>
        <begin position="11"/>
        <end position="97"/>
    </location>
</feature>
<dbReference type="CDD" id="cd06530">
    <property type="entry name" value="S26_SPase_I"/>
    <property type="match status" value="1"/>
</dbReference>
<evidence type="ECO:0000313" key="8">
    <source>
        <dbReference type="Proteomes" id="UP000635606"/>
    </source>
</evidence>
<accession>A0A8J4EDD0</accession>
<dbReference type="PRINTS" id="PR00727">
    <property type="entry name" value="LEADERPTASE"/>
</dbReference>
<name>A0A8J4EDD0_9ACTN</name>